<accession>A0ABY7EB64</accession>
<proteinExistence type="predicted"/>
<sequence length="168" mass="19495">MSDTKNLNLKIPYKESTQIPEVKPDKRTANKKAADVWYRASGREQILPDATETCFTYTLLQPSNMPMLSPLKDGINVKSNSPVEPVMSKIPDTIISNNQNLKWKKVDDKEKQRWRLFWKALVCHACRNNFKKKFNIQRCEDLGKNILKDMCWSGWTSRENSPVHPLKS</sequence>
<reference evidence="1" key="1">
    <citation type="submission" date="2022-11" db="EMBL/GenBank/DDBJ databases">
        <title>Centuries of genome instability and evolution in soft-shell clam transmissible cancer (bioRxiv).</title>
        <authorList>
            <person name="Hart S.F.M."/>
            <person name="Yonemitsu M.A."/>
            <person name="Giersch R.M."/>
            <person name="Beal B.F."/>
            <person name="Arriagada G."/>
            <person name="Davis B.W."/>
            <person name="Ostrander E.A."/>
            <person name="Goff S.P."/>
            <person name="Metzger M.J."/>
        </authorList>
    </citation>
    <scope>NUCLEOTIDE SEQUENCE</scope>
    <source>
        <strain evidence="1">MELC-2E11</strain>
        <tissue evidence="1">Siphon/mantle</tissue>
    </source>
</reference>
<evidence type="ECO:0000313" key="2">
    <source>
        <dbReference type="Proteomes" id="UP001164746"/>
    </source>
</evidence>
<evidence type="ECO:0000313" key="1">
    <source>
        <dbReference type="EMBL" id="WAR05659.1"/>
    </source>
</evidence>
<protein>
    <submittedName>
        <fullName evidence="1">Uncharacterized protein</fullName>
    </submittedName>
</protein>
<name>A0ABY7EB64_MYAAR</name>
<organism evidence="1 2">
    <name type="scientific">Mya arenaria</name>
    <name type="common">Soft-shell clam</name>
    <dbReference type="NCBI Taxonomy" id="6604"/>
    <lineage>
        <taxon>Eukaryota</taxon>
        <taxon>Metazoa</taxon>
        <taxon>Spiralia</taxon>
        <taxon>Lophotrochozoa</taxon>
        <taxon>Mollusca</taxon>
        <taxon>Bivalvia</taxon>
        <taxon>Autobranchia</taxon>
        <taxon>Heteroconchia</taxon>
        <taxon>Euheterodonta</taxon>
        <taxon>Imparidentia</taxon>
        <taxon>Neoheterodontei</taxon>
        <taxon>Myida</taxon>
        <taxon>Myoidea</taxon>
        <taxon>Myidae</taxon>
        <taxon>Mya</taxon>
    </lineage>
</organism>
<dbReference type="Proteomes" id="UP001164746">
    <property type="component" value="Chromosome 5"/>
</dbReference>
<gene>
    <name evidence="1" type="ORF">MAR_021028</name>
</gene>
<dbReference type="EMBL" id="CP111016">
    <property type="protein sequence ID" value="WAR05659.1"/>
    <property type="molecule type" value="Genomic_DNA"/>
</dbReference>
<keyword evidence="2" id="KW-1185">Reference proteome</keyword>